<evidence type="ECO:0000313" key="10">
    <source>
        <dbReference type="EMBL" id="RDW68791.1"/>
    </source>
</evidence>
<dbReference type="PANTHER" id="PTHR48022:SF31">
    <property type="entry name" value="HEXOSE TRANSPORTER"/>
    <property type="match status" value="1"/>
</dbReference>
<dbReference type="InterPro" id="IPR036259">
    <property type="entry name" value="MFS_trans_sf"/>
</dbReference>
<dbReference type="GO" id="GO:0005351">
    <property type="term" value="F:carbohydrate:proton symporter activity"/>
    <property type="evidence" value="ECO:0007669"/>
    <property type="project" value="TreeGrafter"/>
</dbReference>
<feature type="transmembrane region" description="Helical" evidence="8">
    <location>
        <begin position="199"/>
        <end position="222"/>
    </location>
</feature>
<protein>
    <recommendedName>
        <fullName evidence="9">Major facilitator superfamily (MFS) profile domain-containing protein</fullName>
    </recommendedName>
</protein>
<keyword evidence="6 8" id="KW-0472">Membrane</keyword>
<dbReference type="EMBL" id="PVWQ01000011">
    <property type="protein sequence ID" value="RDW68791.1"/>
    <property type="molecule type" value="Genomic_DNA"/>
</dbReference>
<keyword evidence="11" id="KW-1185">Reference proteome</keyword>
<evidence type="ECO:0000256" key="7">
    <source>
        <dbReference type="RuleBase" id="RU003346"/>
    </source>
</evidence>
<evidence type="ECO:0000256" key="4">
    <source>
        <dbReference type="ARBA" id="ARBA00022692"/>
    </source>
</evidence>
<dbReference type="NCBIfam" id="TIGR00879">
    <property type="entry name" value="SP"/>
    <property type="match status" value="1"/>
</dbReference>
<dbReference type="Gene3D" id="1.20.1250.20">
    <property type="entry name" value="MFS general substrate transporter like domains"/>
    <property type="match status" value="1"/>
</dbReference>
<evidence type="ECO:0000256" key="2">
    <source>
        <dbReference type="ARBA" id="ARBA00010992"/>
    </source>
</evidence>
<comment type="subcellular location">
    <subcellularLocation>
        <location evidence="1">Membrane</location>
        <topology evidence="1">Multi-pass membrane protein</topology>
    </subcellularLocation>
</comment>
<dbReference type="RefSeq" id="XP_026600580.1">
    <property type="nucleotide sequence ID" value="XM_026750567.1"/>
</dbReference>
<name>A0A3D8R4D9_9EURO</name>
<comment type="caution">
    <text evidence="10">The sequence shown here is derived from an EMBL/GenBank/DDBJ whole genome shotgun (WGS) entry which is preliminary data.</text>
</comment>
<feature type="transmembrane region" description="Helical" evidence="8">
    <location>
        <begin position="333"/>
        <end position="350"/>
    </location>
</feature>
<dbReference type="AlphaFoldDB" id="A0A3D8R4D9"/>
<feature type="transmembrane region" description="Helical" evidence="8">
    <location>
        <begin position="357"/>
        <end position="376"/>
    </location>
</feature>
<keyword evidence="4 8" id="KW-0812">Transmembrane</keyword>
<dbReference type="PRINTS" id="PR00171">
    <property type="entry name" value="SUGRTRNSPORT"/>
</dbReference>
<feature type="domain" description="Major facilitator superfamily (MFS) profile" evidence="9">
    <location>
        <begin position="44"/>
        <end position="480"/>
    </location>
</feature>
<evidence type="ECO:0000256" key="5">
    <source>
        <dbReference type="ARBA" id="ARBA00022989"/>
    </source>
</evidence>
<dbReference type="InterPro" id="IPR050360">
    <property type="entry name" value="MFS_Sugar_Transporters"/>
</dbReference>
<dbReference type="GeneID" id="38118921"/>
<dbReference type="FunFam" id="1.20.1250.20:FF:000134">
    <property type="entry name" value="MFS sugar transporter protein"/>
    <property type="match status" value="1"/>
</dbReference>
<dbReference type="SUPFAM" id="SSF103473">
    <property type="entry name" value="MFS general substrate transporter"/>
    <property type="match status" value="1"/>
</dbReference>
<feature type="transmembrane region" description="Helical" evidence="8">
    <location>
        <begin position="291"/>
        <end position="313"/>
    </location>
</feature>
<reference evidence="10 11" key="1">
    <citation type="journal article" date="2018" name="IMA Fungus">
        <title>IMA Genome-F 9: Draft genome sequence of Annulohypoxylon stygium, Aspergillus mulundensis, Berkeleyomyces basicola (syn. Thielaviopsis basicola), Ceratocystis smalleyi, two Cercospora beticola strains, Coleophoma cylindrospora, Fusarium fracticaudum, Phialophora cf. hyalina, and Morchella septimelata.</title>
        <authorList>
            <person name="Wingfield B.D."/>
            <person name="Bills G.F."/>
            <person name="Dong Y."/>
            <person name="Huang W."/>
            <person name="Nel W.J."/>
            <person name="Swalarsk-Parry B.S."/>
            <person name="Vaghefi N."/>
            <person name="Wilken P.M."/>
            <person name="An Z."/>
            <person name="de Beer Z.W."/>
            <person name="De Vos L."/>
            <person name="Chen L."/>
            <person name="Duong T.A."/>
            <person name="Gao Y."/>
            <person name="Hammerbacher A."/>
            <person name="Kikkert J.R."/>
            <person name="Li Y."/>
            <person name="Li H."/>
            <person name="Li K."/>
            <person name="Li Q."/>
            <person name="Liu X."/>
            <person name="Ma X."/>
            <person name="Naidoo K."/>
            <person name="Pethybridge S.J."/>
            <person name="Sun J."/>
            <person name="Steenkamp E.T."/>
            <person name="van der Nest M.A."/>
            <person name="van Wyk S."/>
            <person name="Wingfield M.J."/>
            <person name="Xiong C."/>
            <person name="Yue Q."/>
            <person name="Zhang X."/>
        </authorList>
    </citation>
    <scope>NUCLEOTIDE SEQUENCE [LARGE SCALE GENOMIC DNA]</scope>
    <source>
        <strain evidence="10 11">DSM 5745</strain>
    </source>
</reference>
<feature type="transmembrane region" description="Helical" evidence="8">
    <location>
        <begin position="77"/>
        <end position="104"/>
    </location>
</feature>
<keyword evidence="3 7" id="KW-0813">Transport</keyword>
<evidence type="ECO:0000256" key="1">
    <source>
        <dbReference type="ARBA" id="ARBA00004141"/>
    </source>
</evidence>
<accession>A0A3D8R4D9</accession>
<dbReference type="InterPro" id="IPR003663">
    <property type="entry name" value="Sugar/inositol_transpt"/>
</dbReference>
<keyword evidence="5 8" id="KW-1133">Transmembrane helix</keyword>
<organism evidence="10 11">
    <name type="scientific">Aspergillus mulundensis</name>
    <dbReference type="NCBI Taxonomy" id="1810919"/>
    <lineage>
        <taxon>Eukaryota</taxon>
        <taxon>Fungi</taxon>
        <taxon>Dikarya</taxon>
        <taxon>Ascomycota</taxon>
        <taxon>Pezizomycotina</taxon>
        <taxon>Eurotiomycetes</taxon>
        <taxon>Eurotiomycetidae</taxon>
        <taxon>Eurotiales</taxon>
        <taxon>Aspergillaceae</taxon>
        <taxon>Aspergillus</taxon>
        <taxon>Aspergillus subgen. Nidulantes</taxon>
    </lineage>
</organism>
<dbReference type="InterPro" id="IPR020846">
    <property type="entry name" value="MFS_dom"/>
</dbReference>
<dbReference type="PANTHER" id="PTHR48022">
    <property type="entry name" value="PLASTIDIC GLUCOSE TRANSPORTER 4"/>
    <property type="match status" value="1"/>
</dbReference>
<dbReference type="Proteomes" id="UP000256690">
    <property type="component" value="Unassembled WGS sequence"/>
</dbReference>
<feature type="transmembrane region" description="Helical" evidence="8">
    <location>
        <begin position="388"/>
        <end position="407"/>
    </location>
</feature>
<feature type="transmembrane region" description="Helical" evidence="8">
    <location>
        <begin position="111"/>
        <end position="131"/>
    </location>
</feature>
<evidence type="ECO:0000256" key="6">
    <source>
        <dbReference type="ARBA" id="ARBA00023136"/>
    </source>
</evidence>
<feature type="transmembrane region" description="Helical" evidence="8">
    <location>
        <begin position="428"/>
        <end position="449"/>
    </location>
</feature>
<comment type="similarity">
    <text evidence="2 7">Belongs to the major facilitator superfamily. Sugar transporter (TC 2.A.1.1) family.</text>
</comment>
<dbReference type="Pfam" id="PF00083">
    <property type="entry name" value="Sugar_tr"/>
    <property type="match status" value="1"/>
</dbReference>
<evidence type="ECO:0000313" key="11">
    <source>
        <dbReference type="Proteomes" id="UP000256690"/>
    </source>
</evidence>
<dbReference type="PROSITE" id="PS50850">
    <property type="entry name" value="MFS"/>
    <property type="match status" value="1"/>
</dbReference>
<feature type="transmembrane region" description="Helical" evidence="8">
    <location>
        <begin position="171"/>
        <end position="193"/>
    </location>
</feature>
<dbReference type="OrthoDB" id="4540492at2759"/>
<dbReference type="InterPro" id="IPR005828">
    <property type="entry name" value="MFS_sugar_transport-like"/>
</dbReference>
<evidence type="ECO:0000256" key="8">
    <source>
        <dbReference type="SAM" id="Phobius"/>
    </source>
</evidence>
<proteinExistence type="inferred from homology"/>
<feature type="transmembrane region" description="Helical" evidence="8">
    <location>
        <begin position="137"/>
        <end position="159"/>
    </location>
</feature>
<sequence length="516" mass="55230">MRPPQLPAEFLRSGGSEQTAAMAPARQHVSRLVPSSDTLLFLCIVGTSFADSVLTGFDSSLMGSLNVMPTYNSYFTLTTATTALNTASSYIGGCMGSLVAGLIADTYGRRIAIWASAAISVLGAVIQAAAVHISMFIIGRVIIGVGLAVAATATPTFVAEVARPGYRAFALGMYYSCWGVGTLLATGVCYATNSWPNNWAWRLPSLLQIVPAFFAAAIVAFVPESPRWLVSRGRAAEALEVLAIVNSQAEKDDASVLAQFSEISTAVKPTNQQQQLPFLQSWNTKSNRRRLYLVTSFSVIVMLSGDSIITFYFGSMLSQAGITDPTTQLEVNIVLTSWNLLIAVIGSWYVDALPRKTLCALSLGLLATFQFLLAGLTARYGETDNRSGVYGTIASIFLCTAAYRLGLTQLTVLYPAEILSYRIRASGMGLYTFTTKVAGLVNALVFPFALEDIGWKTYVVVGAVDLGMVLGVLVFYVETRGLGLEEVEALFGDEGRGAKRGARREVDGGTGRADCK</sequence>
<dbReference type="GO" id="GO:0016020">
    <property type="term" value="C:membrane"/>
    <property type="evidence" value="ECO:0007669"/>
    <property type="project" value="UniProtKB-SubCell"/>
</dbReference>
<feature type="transmembrane region" description="Helical" evidence="8">
    <location>
        <begin position="39"/>
        <end position="57"/>
    </location>
</feature>
<gene>
    <name evidence="10" type="ORF">DSM5745_08551</name>
</gene>
<evidence type="ECO:0000256" key="3">
    <source>
        <dbReference type="ARBA" id="ARBA00022448"/>
    </source>
</evidence>
<evidence type="ECO:0000259" key="9">
    <source>
        <dbReference type="PROSITE" id="PS50850"/>
    </source>
</evidence>
<feature type="transmembrane region" description="Helical" evidence="8">
    <location>
        <begin position="455"/>
        <end position="477"/>
    </location>
</feature>